<keyword evidence="3" id="KW-1185">Reference proteome</keyword>
<dbReference type="InterPro" id="IPR027417">
    <property type="entry name" value="P-loop_NTPase"/>
</dbReference>
<dbReference type="PANTHER" id="PTHR14819">
    <property type="entry name" value="GTP-BINDING"/>
    <property type="match status" value="1"/>
</dbReference>
<accession>A0A9N9APR1</accession>
<dbReference type="InterPro" id="IPR030383">
    <property type="entry name" value="G_VLIG_dom"/>
</dbReference>
<name>A0A9N9APR1_9GLOM</name>
<feature type="domain" description="VLIG-type G" evidence="1">
    <location>
        <begin position="575"/>
        <end position="842"/>
    </location>
</feature>
<protein>
    <submittedName>
        <fullName evidence="2">4411_t:CDS:1</fullName>
    </submittedName>
</protein>
<dbReference type="Pfam" id="PF25683">
    <property type="entry name" value="URGCP_GTPase"/>
    <property type="match status" value="1"/>
</dbReference>
<dbReference type="InterPro" id="IPR052986">
    <property type="entry name" value="VLIG_GTPase"/>
</dbReference>
<dbReference type="Proteomes" id="UP000789405">
    <property type="component" value="Unassembled WGS sequence"/>
</dbReference>
<dbReference type="GO" id="GO:0005525">
    <property type="term" value="F:GTP binding"/>
    <property type="evidence" value="ECO:0007669"/>
    <property type="project" value="InterPro"/>
</dbReference>
<dbReference type="SUPFAM" id="SSF52540">
    <property type="entry name" value="P-loop containing nucleoside triphosphate hydrolases"/>
    <property type="match status" value="1"/>
</dbReference>
<dbReference type="Gene3D" id="3.40.50.300">
    <property type="entry name" value="P-loop containing nucleotide triphosphate hydrolases"/>
    <property type="match status" value="1"/>
</dbReference>
<gene>
    <name evidence="2" type="ORF">DERYTH_LOCUS4683</name>
</gene>
<sequence length="1557" mass="182202">MTQELSVSEFFELTFGPAPIELDLTSFVTEELTNELFFSIIKPSLGMSNPSGIFRNLFPYIFDTISRTVSLTRLVNCIQEFTEKYGGDDPSNVLQRLVDCTGRDFLIAFLDKIPEKSLRKILPMIVASNIPIPIFLPNDTIHSDKGLRILNGLYNVMTARKYHLFLSVNSPNHDLGVPFSKQLYKNFSNHREDFSSICNPGSIDISFHDASENHSRPPLAIAEVYFDETNSSTFCDVMKSLSQYAFYTVIHVSHNDFYDSEPGEKLITIINNIDVESYSNHRRRILIMFWEPNKADIKFSHRKKRMDDILSNKFINDDISYDYVINNKRNPTFEKIKKDSSQKLRDTPELYLQPTFFKSFDHAYNDMNKNQFAILIAQSEFNFRADIFQASHCSNMIEMLKDKTRLKTFEDHKDYRTENEINSEIVKFQDQQKNIVDQIPALSHFAQIIRKNSICEMREFAQQVDTYFKTHLYDLAQKDHVGTHREEIKQKIEDRDITIHDFWREFIIMSKIKQWDDHLTILEAIYGLKVKELENGYRTWICESESIQILEGISLRTLDVDFLSAVLSNIMSDNKRQLIVLSVIGLESSGKSTLLNYLFQCGFSTSAGRWHTIYSGKELDVLIIDSEGMGSTAQKYISRRTDFDKKMTLLALMCSQILIVNTKGLTRDISDILEVSSYHLDALSQRDSKPRINFVLRDMKDARSAQGPAFRDIRENLRKMFQEIPGCAFDMEDFMIVEEKDVHLLENAFSCSFDDFNPQSMITNNDNFHFPAETFPLKISNLREELLTSALIPSENHESQIFKNVHGFIAHMQSIWKEIDARGNFLHFKNSKDIQQWNAMKKIVSSYEETLLESYKVAGLKLIDERTELNQWTKNDDIMFEKCLDQETNKYLSQALADFRLKVSNQYNPKIIDEGITHINSAFFLEKRNLEARYTKRQRQSKESQLIKLAKDKIGEAVGKILEENKDKTPEDFEKIFSKSKRDELFDIEWKKIEEDHQAFMLTMIMETKKLEEHVVQFFNQAIEDGTSKISDENKPREKFNRRFWNTLVKPATLVKSDPLDDQQFLECIKIKGQALLGKAKDVLEYTTGYQTSEKNKLKNIVGNVIKTEIKKTSKQICNELKDNNVLAIEFSQALEWLKRLCDNIFIVIVNNYNKPQDNFTIEIDNFCYAEQYLRLQVFIILEENTTRWKQKQQKNLKKLNDEMLTLFHNVLSNSTYENISYQFYKYISQVVEEKLDAQGDIISEILERYVETKWIFDKNPTRVAYEKSFGSYDVSKCRQYVDSPTSFMRLLFEDDLEAFKDIKIDMLVENVEKAIFTSWEELEKSIASWEQHFLSSQNITLKQILQRANGMAVEELVENASRLLGKCVIKSPVEFFVVLKDEHNKSLDTFVKHWKENGISNCKELLRRQISSNKDYYWYKAEGCTHRCPLCGSKCELAKHDPGTHHVASFHLMVCFNGWRNSDTHIATLKICSEPAAHDSYWITCKEKEKEPLILEKFMKKHYPDWWPLDQIDPANDQLMQVRAMWMHMKDELCKKWDMKDVTPENWFDAYYHLFK</sequence>
<proteinExistence type="predicted"/>
<reference evidence="2" key="1">
    <citation type="submission" date="2021-06" db="EMBL/GenBank/DDBJ databases">
        <authorList>
            <person name="Kallberg Y."/>
            <person name="Tangrot J."/>
            <person name="Rosling A."/>
        </authorList>
    </citation>
    <scope>NUCLEOTIDE SEQUENCE</scope>
    <source>
        <strain evidence="2">MA453B</strain>
    </source>
</reference>
<comment type="caution">
    <text evidence="2">The sequence shown here is derived from an EMBL/GenBank/DDBJ whole genome shotgun (WGS) entry which is preliminary data.</text>
</comment>
<dbReference type="PANTHER" id="PTHR14819:SF25">
    <property type="entry name" value="CHROMOSOME UNDETERMINED SCAFFOLD_52, WHOLE GENOME SHOTGUN SEQUENCE"/>
    <property type="match status" value="1"/>
</dbReference>
<evidence type="ECO:0000313" key="2">
    <source>
        <dbReference type="EMBL" id="CAG8538400.1"/>
    </source>
</evidence>
<organism evidence="2 3">
    <name type="scientific">Dentiscutata erythropus</name>
    <dbReference type="NCBI Taxonomy" id="1348616"/>
    <lineage>
        <taxon>Eukaryota</taxon>
        <taxon>Fungi</taxon>
        <taxon>Fungi incertae sedis</taxon>
        <taxon>Mucoromycota</taxon>
        <taxon>Glomeromycotina</taxon>
        <taxon>Glomeromycetes</taxon>
        <taxon>Diversisporales</taxon>
        <taxon>Gigasporaceae</taxon>
        <taxon>Dentiscutata</taxon>
    </lineage>
</organism>
<dbReference type="OrthoDB" id="1597724at2759"/>
<evidence type="ECO:0000313" key="3">
    <source>
        <dbReference type="Proteomes" id="UP000789405"/>
    </source>
</evidence>
<dbReference type="EMBL" id="CAJVPY010001830">
    <property type="protein sequence ID" value="CAG8538400.1"/>
    <property type="molecule type" value="Genomic_DNA"/>
</dbReference>
<dbReference type="PROSITE" id="PS51717">
    <property type="entry name" value="G_VLIG"/>
    <property type="match status" value="1"/>
</dbReference>
<evidence type="ECO:0000259" key="1">
    <source>
        <dbReference type="PROSITE" id="PS51717"/>
    </source>
</evidence>